<sequence length="65" mass="7671">MKNETKKRSLDEYDEVMETKDVREYLGISRDKAYELMNSGKFHVVQSGRSKLVSREVFRAWFHGG</sequence>
<dbReference type="InterPro" id="IPR041657">
    <property type="entry name" value="HTH_17"/>
</dbReference>
<keyword evidence="3" id="KW-1185">Reference proteome</keyword>
<gene>
    <name evidence="2" type="ORF">J2Z28_000477</name>
</gene>
<evidence type="ECO:0000259" key="1">
    <source>
        <dbReference type="Pfam" id="PF12728"/>
    </source>
</evidence>
<comment type="caution">
    <text evidence="2">The sequence shown here is derived from an EMBL/GenBank/DDBJ whole genome shotgun (WGS) entry which is preliminary data.</text>
</comment>
<dbReference type="EMBL" id="JAGIKV010000002">
    <property type="protein sequence ID" value="MBP2243867.1"/>
    <property type="molecule type" value="Genomic_DNA"/>
</dbReference>
<evidence type="ECO:0000313" key="2">
    <source>
        <dbReference type="EMBL" id="MBP2243867.1"/>
    </source>
</evidence>
<evidence type="ECO:0000313" key="3">
    <source>
        <dbReference type="Proteomes" id="UP000810207"/>
    </source>
</evidence>
<dbReference type="Pfam" id="PF12728">
    <property type="entry name" value="HTH_17"/>
    <property type="match status" value="1"/>
</dbReference>
<dbReference type="Proteomes" id="UP000810207">
    <property type="component" value="Unassembled WGS sequence"/>
</dbReference>
<organism evidence="2 3">
    <name type="scientific">Paenibacillus xylanexedens</name>
    <dbReference type="NCBI Taxonomy" id="528191"/>
    <lineage>
        <taxon>Bacteria</taxon>
        <taxon>Bacillati</taxon>
        <taxon>Bacillota</taxon>
        <taxon>Bacilli</taxon>
        <taxon>Bacillales</taxon>
        <taxon>Paenibacillaceae</taxon>
        <taxon>Paenibacillus</taxon>
    </lineage>
</organism>
<protein>
    <submittedName>
        <fullName evidence="2">Excisionase family DNA binding protein</fullName>
    </submittedName>
</protein>
<feature type="domain" description="Helix-turn-helix" evidence="1">
    <location>
        <begin position="17"/>
        <end position="62"/>
    </location>
</feature>
<accession>A0ABS4RLV3</accession>
<proteinExistence type="predicted"/>
<dbReference type="RefSeq" id="WP_211081045.1">
    <property type="nucleotide sequence ID" value="NZ_CBCSLC010000082.1"/>
</dbReference>
<reference evidence="2 3" key="1">
    <citation type="submission" date="2021-03" db="EMBL/GenBank/DDBJ databases">
        <title>Genomic Encyclopedia of Type Strains, Phase IV (KMG-IV): sequencing the most valuable type-strain genomes for metagenomic binning, comparative biology and taxonomic classification.</title>
        <authorList>
            <person name="Goeker M."/>
        </authorList>
    </citation>
    <scope>NUCLEOTIDE SEQUENCE [LARGE SCALE GENOMIC DNA]</scope>
    <source>
        <strain evidence="2 3">DSM 21292</strain>
    </source>
</reference>
<name>A0ABS4RLV3_PAEXY</name>